<dbReference type="Gene3D" id="2.60.40.1260">
    <property type="entry name" value="Lamin Tail domain"/>
    <property type="match status" value="1"/>
</dbReference>
<dbReference type="Proteomes" id="UP000178040">
    <property type="component" value="Unassembled WGS sequence"/>
</dbReference>
<dbReference type="EMBL" id="MGAI01000024">
    <property type="protein sequence ID" value="OGK44662.1"/>
    <property type="molecule type" value="Genomic_DNA"/>
</dbReference>
<dbReference type="PROSITE" id="PS51841">
    <property type="entry name" value="LTD"/>
    <property type="match status" value="1"/>
</dbReference>
<reference evidence="4 5" key="1">
    <citation type="journal article" date="2016" name="Nat. Commun.">
        <title>Thousands of microbial genomes shed light on interconnected biogeochemical processes in an aquifer system.</title>
        <authorList>
            <person name="Anantharaman K."/>
            <person name="Brown C.T."/>
            <person name="Hug L.A."/>
            <person name="Sharon I."/>
            <person name="Castelle C.J."/>
            <person name="Probst A.J."/>
            <person name="Thomas B.C."/>
            <person name="Singh A."/>
            <person name="Wilkins M.J."/>
            <person name="Karaoz U."/>
            <person name="Brodie E.L."/>
            <person name="Williams K.H."/>
            <person name="Hubbard S.S."/>
            <person name="Banfield J.F."/>
        </authorList>
    </citation>
    <scope>NUCLEOTIDE SEQUENCE [LARGE SCALE GENOMIC DNA]</scope>
</reference>
<sequence length="369" mass="41527">MKNRFLRLIILIFIVSVVFYFNGGIEKLLKSQTVEAFGDLIVDFHVPMGNPIFSLFNMKPGDNEGRNVDVTNNGTVSRFVAVKGFRTGGLGDDPKIETELDLVIKEGSNTKFGPAKLSDFFAASSSTNGILLDIFNPADHRTYNFNVIFPTSAGDEFQNKSVVTDFTFGVVTANNLVINEVFYNVDRRHGLNEPKDDDEEDEDEDERRFGIKDKNHHNKKKKTRLKYQWVELYNPTDKDISLKNWRIYNNSGRFATIRANKKIKAGGFAVIAKNASPWRFWFVPRHILRIELGSYFGDGFDIDGDRAILKNPSGKEIDRMSWGTDTSGFTPPAVNPKVDKGHSSERQAPGFDTDAATDWIDRNPPTPGG</sequence>
<evidence type="ECO:0000313" key="5">
    <source>
        <dbReference type="Proteomes" id="UP000178040"/>
    </source>
</evidence>
<evidence type="ECO:0000256" key="2">
    <source>
        <dbReference type="SAM" id="Phobius"/>
    </source>
</evidence>
<dbReference type="SUPFAM" id="SSF74853">
    <property type="entry name" value="Lamin A/C globular tail domain"/>
    <property type="match status" value="1"/>
</dbReference>
<dbReference type="InterPro" id="IPR001322">
    <property type="entry name" value="Lamin_tail_dom"/>
</dbReference>
<dbReference type="Pfam" id="PF00932">
    <property type="entry name" value="LTD"/>
    <property type="match status" value="1"/>
</dbReference>
<feature type="region of interest" description="Disordered" evidence="1">
    <location>
        <begin position="316"/>
        <end position="369"/>
    </location>
</feature>
<evidence type="ECO:0000259" key="3">
    <source>
        <dbReference type="PROSITE" id="PS51841"/>
    </source>
</evidence>
<dbReference type="InterPro" id="IPR036415">
    <property type="entry name" value="Lamin_tail_dom_sf"/>
</dbReference>
<evidence type="ECO:0000313" key="4">
    <source>
        <dbReference type="EMBL" id="OGK44662.1"/>
    </source>
</evidence>
<comment type="caution">
    <text evidence="4">The sequence shown here is derived from an EMBL/GenBank/DDBJ whole genome shotgun (WGS) entry which is preliminary data.</text>
</comment>
<keyword evidence="2" id="KW-0812">Transmembrane</keyword>
<name>A0A1F7IN08_9BACT</name>
<feature type="region of interest" description="Disordered" evidence="1">
    <location>
        <begin position="189"/>
        <end position="215"/>
    </location>
</feature>
<accession>A0A1F7IN08</accession>
<gene>
    <name evidence="4" type="ORF">A3B40_02475</name>
</gene>
<feature type="transmembrane region" description="Helical" evidence="2">
    <location>
        <begin position="5"/>
        <end position="23"/>
    </location>
</feature>
<feature type="compositionally biased region" description="Acidic residues" evidence="1">
    <location>
        <begin position="195"/>
        <end position="205"/>
    </location>
</feature>
<dbReference type="AlphaFoldDB" id="A0A1F7IN08"/>
<protein>
    <recommendedName>
        <fullName evidence="3">LTD domain-containing protein</fullName>
    </recommendedName>
</protein>
<feature type="domain" description="LTD" evidence="3">
    <location>
        <begin position="164"/>
        <end position="324"/>
    </location>
</feature>
<evidence type="ECO:0000256" key="1">
    <source>
        <dbReference type="SAM" id="MobiDB-lite"/>
    </source>
</evidence>
<organism evidence="4 5">
    <name type="scientific">Candidatus Roizmanbacteria bacterium RIFCSPLOWO2_01_FULL_37_16</name>
    <dbReference type="NCBI Taxonomy" id="1802058"/>
    <lineage>
        <taxon>Bacteria</taxon>
        <taxon>Candidatus Roizmaniibacteriota</taxon>
    </lineage>
</organism>
<proteinExistence type="predicted"/>
<keyword evidence="2" id="KW-0472">Membrane</keyword>
<keyword evidence="2" id="KW-1133">Transmembrane helix</keyword>